<keyword evidence="1" id="KW-0472">Membrane</keyword>
<feature type="transmembrane region" description="Helical" evidence="1">
    <location>
        <begin position="203"/>
        <end position="225"/>
    </location>
</feature>
<organism evidence="2 3">
    <name type="scientific">Candidatus Magasanikbacteria bacterium CG10_big_fil_rev_8_21_14_0_10_47_10</name>
    <dbReference type="NCBI Taxonomy" id="1974652"/>
    <lineage>
        <taxon>Bacteria</taxon>
        <taxon>Candidatus Magasanikiibacteriota</taxon>
    </lineage>
</organism>
<evidence type="ECO:0000313" key="2">
    <source>
        <dbReference type="EMBL" id="PIR74562.1"/>
    </source>
</evidence>
<feature type="transmembrane region" description="Helical" evidence="1">
    <location>
        <begin position="117"/>
        <end position="141"/>
    </location>
</feature>
<accession>A0A2H0TQY6</accession>
<feature type="transmembrane region" description="Helical" evidence="1">
    <location>
        <begin position="237"/>
        <end position="257"/>
    </location>
</feature>
<dbReference type="EMBL" id="PFCB01000016">
    <property type="protein sequence ID" value="PIR74562.1"/>
    <property type="molecule type" value="Genomic_DNA"/>
</dbReference>
<sequence>MRKYQPYALGIFIGTISLAALTVLERFSTAKVMLPVLFVWVCIVASIAWIFQRADRIPKDVFWQSITTILCMTGLIIVVEVTQVRVFLSLLTAGILAILFGWYLISPPEISYSHKPLRRFAMMLWVFDVYALFTFIFALGAFFPSSILFIVLNIFSGFFIAAVTIMIWSEYFAAKVQSFFIWTVIVSIATMELMWVLHLLPFAYTVLGLLLVWIWYIIQLLVRFHFSTKGILWKSQIKFLIVNSILYIALLVFFVRWV</sequence>
<evidence type="ECO:0000313" key="3">
    <source>
        <dbReference type="Proteomes" id="UP000230154"/>
    </source>
</evidence>
<feature type="transmembrane region" description="Helical" evidence="1">
    <location>
        <begin position="7"/>
        <end position="24"/>
    </location>
</feature>
<feature type="transmembrane region" description="Helical" evidence="1">
    <location>
        <begin position="179"/>
        <end position="197"/>
    </location>
</feature>
<feature type="transmembrane region" description="Helical" evidence="1">
    <location>
        <begin position="30"/>
        <end position="49"/>
    </location>
</feature>
<gene>
    <name evidence="2" type="ORF">COU35_01630</name>
</gene>
<protein>
    <submittedName>
        <fullName evidence="2">Uncharacterized protein</fullName>
    </submittedName>
</protein>
<feature type="transmembrane region" description="Helical" evidence="1">
    <location>
        <begin position="147"/>
        <end position="167"/>
    </location>
</feature>
<keyword evidence="1" id="KW-1133">Transmembrane helix</keyword>
<proteinExistence type="predicted"/>
<name>A0A2H0TQY6_9BACT</name>
<evidence type="ECO:0000256" key="1">
    <source>
        <dbReference type="SAM" id="Phobius"/>
    </source>
</evidence>
<dbReference type="Proteomes" id="UP000230154">
    <property type="component" value="Unassembled WGS sequence"/>
</dbReference>
<comment type="caution">
    <text evidence="2">The sequence shown here is derived from an EMBL/GenBank/DDBJ whole genome shotgun (WGS) entry which is preliminary data.</text>
</comment>
<keyword evidence="1" id="KW-0812">Transmembrane</keyword>
<feature type="transmembrane region" description="Helical" evidence="1">
    <location>
        <begin position="85"/>
        <end position="105"/>
    </location>
</feature>
<feature type="transmembrane region" description="Helical" evidence="1">
    <location>
        <begin position="61"/>
        <end position="79"/>
    </location>
</feature>
<reference evidence="3" key="1">
    <citation type="submission" date="2017-09" db="EMBL/GenBank/DDBJ databases">
        <title>Depth-based differentiation of microbial function through sediment-hosted aquifers and enrichment of novel symbionts in the deep terrestrial subsurface.</title>
        <authorList>
            <person name="Probst A.J."/>
            <person name="Ladd B."/>
            <person name="Jarett J.K."/>
            <person name="Geller-Mcgrath D.E."/>
            <person name="Sieber C.M.K."/>
            <person name="Emerson J.B."/>
            <person name="Anantharaman K."/>
            <person name="Thomas B.C."/>
            <person name="Malmstrom R."/>
            <person name="Stieglmeier M."/>
            <person name="Klingl A."/>
            <person name="Woyke T."/>
            <person name="Ryan C.M."/>
            <person name="Banfield J.F."/>
        </authorList>
    </citation>
    <scope>NUCLEOTIDE SEQUENCE [LARGE SCALE GENOMIC DNA]</scope>
</reference>
<dbReference type="AlphaFoldDB" id="A0A2H0TQY6"/>